<reference evidence="1 2" key="1">
    <citation type="submission" date="2015-07" db="EMBL/GenBank/DDBJ databases">
        <title>The genome of Habropoda laboriosa.</title>
        <authorList>
            <person name="Pan H."/>
            <person name="Kapheim K."/>
        </authorList>
    </citation>
    <scope>NUCLEOTIDE SEQUENCE [LARGE SCALE GENOMIC DNA]</scope>
    <source>
        <strain evidence="1">0110345459</strain>
    </source>
</reference>
<name>A0A0L7QY76_9HYME</name>
<dbReference type="STRING" id="597456.A0A0L7QY76"/>
<dbReference type="EMBL" id="KQ414693">
    <property type="protein sequence ID" value="KOC63575.1"/>
    <property type="molecule type" value="Genomic_DNA"/>
</dbReference>
<protein>
    <submittedName>
        <fullName evidence="1">Uncharacterized protein</fullName>
    </submittedName>
</protein>
<proteinExistence type="predicted"/>
<dbReference type="Proteomes" id="UP000053825">
    <property type="component" value="Unassembled WGS sequence"/>
</dbReference>
<organism evidence="1 2">
    <name type="scientific">Habropoda laboriosa</name>
    <dbReference type="NCBI Taxonomy" id="597456"/>
    <lineage>
        <taxon>Eukaryota</taxon>
        <taxon>Metazoa</taxon>
        <taxon>Ecdysozoa</taxon>
        <taxon>Arthropoda</taxon>
        <taxon>Hexapoda</taxon>
        <taxon>Insecta</taxon>
        <taxon>Pterygota</taxon>
        <taxon>Neoptera</taxon>
        <taxon>Endopterygota</taxon>
        <taxon>Hymenoptera</taxon>
        <taxon>Apocrita</taxon>
        <taxon>Aculeata</taxon>
        <taxon>Apoidea</taxon>
        <taxon>Anthophila</taxon>
        <taxon>Apidae</taxon>
        <taxon>Habropoda</taxon>
    </lineage>
</organism>
<accession>A0A0L7QY76</accession>
<sequence>MYGVELWGFKERAEIEKIQVRYIKWTLGLDIRTPGYLVLEESKREKLRVKAGIKAWKFEEGVRKDVRRKIVKECLKKKEANKEQTRTGKEREEYLKRNGLSQAGVDELRREGREVTERIRRRDKEVQQQRQYTKIEQSKYNIRYKYIRTIGLPEYLSKEGRDQKLIAQARCGNLENWNKYWEEEEGRRCDLCGDRFGNLEHLTRDCKETDRDIRMEDVANGRQDRKIVEWLEKLKKKRKEKRESG</sequence>
<keyword evidence="2" id="KW-1185">Reference proteome</keyword>
<dbReference type="AlphaFoldDB" id="A0A0L7QY76"/>
<evidence type="ECO:0000313" key="2">
    <source>
        <dbReference type="Proteomes" id="UP000053825"/>
    </source>
</evidence>
<evidence type="ECO:0000313" key="1">
    <source>
        <dbReference type="EMBL" id="KOC63575.1"/>
    </source>
</evidence>
<gene>
    <name evidence="1" type="ORF">WH47_03077</name>
</gene>